<sequence length="111" mass="12379">MHYVYARAKVGKDLFIFLTVVYLVPLEMSRLPGVGTAVDPDRPCDAALALCVAVRCASMHARLSWTEVTNGISKCARREGRVCGPATLFNYAHYYNGAHEEKKKRRGFSMP</sequence>
<dbReference type="AlphaFoldDB" id="A0AAV4U476"/>
<evidence type="ECO:0000313" key="2">
    <source>
        <dbReference type="Proteomes" id="UP001054837"/>
    </source>
</evidence>
<proteinExistence type="predicted"/>
<dbReference type="Proteomes" id="UP001054837">
    <property type="component" value="Unassembled WGS sequence"/>
</dbReference>
<keyword evidence="2" id="KW-1185">Reference proteome</keyword>
<name>A0AAV4U476_9ARAC</name>
<accession>A0AAV4U476</accession>
<dbReference type="EMBL" id="BPLQ01010677">
    <property type="protein sequence ID" value="GIY52546.1"/>
    <property type="molecule type" value="Genomic_DNA"/>
</dbReference>
<evidence type="ECO:0008006" key="3">
    <source>
        <dbReference type="Google" id="ProtNLM"/>
    </source>
</evidence>
<comment type="caution">
    <text evidence="1">The sequence shown here is derived from an EMBL/GenBank/DDBJ whole genome shotgun (WGS) entry which is preliminary data.</text>
</comment>
<protein>
    <recommendedName>
        <fullName evidence="3">Secreted protein</fullName>
    </recommendedName>
</protein>
<organism evidence="1 2">
    <name type="scientific">Caerostris darwini</name>
    <dbReference type="NCBI Taxonomy" id="1538125"/>
    <lineage>
        <taxon>Eukaryota</taxon>
        <taxon>Metazoa</taxon>
        <taxon>Ecdysozoa</taxon>
        <taxon>Arthropoda</taxon>
        <taxon>Chelicerata</taxon>
        <taxon>Arachnida</taxon>
        <taxon>Araneae</taxon>
        <taxon>Araneomorphae</taxon>
        <taxon>Entelegynae</taxon>
        <taxon>Araneoidea</taxon>
        <taxon>Araneidae</taxon>
        <taxon>Caerostris</taxon>
    </lineage>
</organism>
<gene>
    <name evidence="1" type="ORF">CDAR_267671</name>
</gene>
<evidence type="ECO:0000313" key="1">
    <source>
        <dbReference type="EMBL" id="GIY52546.1"/>
    </source>
</evidence>
<reference evidence="1 2" key="1">
    <citation type="submission" date="2021-06" db="EMBL/GenBank/DDBJ databases">
        <title>Caerostris darwini draft genome.</title>
        <authorList>
            <person name="Kono N."/>
            <person name="Arakawa K."/>
        </authorList>
    </citation>
    <scope>NUCLEOTIDE SEQUENCE [LARGE SCALE GENOMIC DNA]</scope>
</reference>